<proteinExistence type="predicted"/>
<protein>
    <submittedName>
        <fullName evidence="1">9843_t:CDS:1</fullName>
    </submittedName>
</protein>
<dbReference type="AlphaFoldDB" id="A0A9N9GX22"/>
<sequence>EEIIGDIVKLFPCYSEPKNLDKLKMPLMDRDVTLPVATISRNVDNNLKNSRAKADYSFLVSGGAPGIGKTRWGEELFDYIQNYWVPPAEWTVDSWPHFEYICLDFGNSINLKDQDHNLDPAVLIGLQVAFAYFIHGKYEMSFGQFRMRARSCIEMFNVGDVFTSIRRKLSLQDTQHLFIFLHIDEFQMIDTWSRNSENSMNSLFKNIISELAQFMLGPTKTTFVQTFLSGTAPQAVIATKEASKVSFEFVPCPLLSTASMVRIVDHYARIFDAETFEDGNSKYKWKLCRPLLYLLEDTGGLPRALQHLLDVCFHVVSTDGHKFFCTINDHPYDKIFEHTKVRIQQLYNIYKAVEDNINRHLALELVHHSIEGVTVTVKQCLDPYDHLRTIENLERDAHIILSRDNHKPDQFFIKMPFLFICLYNDILRIIPAPLEKTFFDNIYWQEWELFVAHHEAFRTNLFYEHGIQTLCLRDLYHGAYGKDSVLDIVVKLKKLTVCLANEQFPSSKLTNRANNQTIEETNDGTVLLMVAQDKWMHSAGTYKLHQVFEEIIKNIKGILYSPENILYHLVQYHLITVFFITQPYEGDPGELPDDCLLIARDNFEKYFGSVFSARAAFAFSQSLNPNFAEPRRMSTVLPGIGEQTARSIISKRPYYNKEDFYKKNSRIRKESAELSFYPFDLE</sequence>
<dbReference type="SUPFAM" id="SSF81585">
    <property type="entry name" value="PsbU/PolX domain-like"/>
    <property type="match status" value="1"/>
</dbReference>
<keyword evidence="2" id="KW-1185">Reference proteome</keyword>
<comment type="caution">
    <text evidence="1">The sequence shown here is derived from an EMBL/GenBank/DDBJ whole genome shotgun (WGS) entry which is preliminary data.</text>
</comment>
<gene>
    <name evidence="1" type="ORF">POCULU_LOCUS9409</name>
</gene>
<dbReference type="OrthoDB" id="2315391at2759"/>
<dbReference type="EMBL" id="CAJVPJ010003500">
    <property type="protein sequence ID" value="CAG8640802.1"/>
    <property type="molecule type" value="Genomic_DNA"/>
</dbReference>
<organism evidence="1 2">
    <name type="scientific">Paraglomus occultum</name>
    <dbReference type="NCBI Taxonomy" id="144539"/>
    <lineage>
        <taxon>Eukaryota</taxon>
        <taxon>Fungi</taxon>
        <taxon>Fungi incertae sedis</taxon>
        <taxon>Mucoromycota</taxon>
        <taxon>Glomeromycotina</taxon>
        <taxon>Glomeromycetes</taxon>
        <taxon>Paraglomerales</taxon>
        <taxon>Paraglomeraceae</taxon>
        <taxon>Paraglomus</taxon>
    </lineage>
</organism>
<accession>A0A9N9GX22</accession>
<evidence type="ECO:0000313" key="2">
    <source>
        <dbReference type="Proteomes" id="UP000789572"/>
    </source>
</evidence>
<name>A0A9N9GX22_9GLOM</name>
<reference evidence="1" key="1">
    <citation type="submission" date="2021-06" db="EMBL/GenBank/DDBJ databases">
        <authorList>
            <person name="Kallberg Y."/>
            <person name="Tangrot J."/>
            <person name="Rosling A."/>
        </authorList>
    </citation>
    <scope>NUCLEOTIDE SEQUENCE</scope>
    <source>
        <strain evidence="1">IA702</strain>
    </source>
</reference>
<evidence type="ECO:0000313" key="1">
    <source>
        <dbReference type="EMBL" id="CAG8640802.1"/>
    </source>
</evidence>
<feature type="non-terminal residue" evidence="1">
    <location>
        <position position="682"/>
    </location>
</feature>
<dbReference type="Proteomes" id="UP000789572">
    <property type="component" value="Unassembled WGS sequence"/>
</dbReference>